<dbReference type="RefSeq" id="WP_318595800.1">
    <property type="nucleotide sequence ID" value="NZ_JAWSTH010000006.1"/>
</dbReference>
<dbReference type="Pfam" id="PF02634">
    <property type="entry name" value="FdhD-NarQ"/>
    <property type="match status" value="1"/>
</dbReference>
<comment type="caution">
    <text evidence="4">The sequence shown here is derived from an EMBL/GenBank/DDBJ whole genome shotgun (WGS) entry which is preliminary data.</text>
</comment>
<evidence type="ECO:0000256" key="2">
    <source>
        <dbReference type="ARBA" id="ARBA00023150"/>
    </source>
</evidence>
<protein>
    <recommendedName>
        <fullName evidence="3">Sulfur carrier protein FdhD</fullName>
    </recommendedName>
</protein>
<name>A0ABU4HNB9_9ACTN</name>
<dbReference type="InterPro" id="IPR003786">
    <property type="entry name" value="FdhD"/>
</dbReference>
<keyword evidence="1 3" id="KW-0963">Cytoplasm</keyword>
<dbReference type="HAMAP" id="MF_00187">
    <property type="entry name" value="FdhD"/>
    <property type="match status" value="1"/>
</dbReference>
<evidence type="ECO:0000313" key="5">
    <source>
        <dbReference type="Proteomes" id="UP001284601"/>
    </source>
</evidence>
<accession>A0ABU4HNB9</accession>
<keyword evidence="2 3" id="KW-0501">Molybdenum cofactor biosynthesis</keyword>
<dbReference type="PANTHER" id="PTHR30592:SF1">
    <property type="entry name" value="SULFUR CARRIER PROTEIN FDHD"/>
    <property type="match status" value="1"/>
</dbReference>
<comment type="similarity">
    <text evidence="3">Belongs to the FdhD family.</text>
</comment>
<dbReference type="NCBIfam" id="TIGR00129">
    <property type="entry name" value="fdhD_narQ"/>
    <property type="match status" value="1"/>
</dbReference>
<dbReference type="Gene3D" id="3.40.140.10">
    <property type="entry name" value="Cytidine Deaminase, domain 2"/>
    <property type="match status" value="1"/>
</dbReference>
<sequence>MPDRAAEVRIRGMHAAIERDGEPDLVAVEEPLEIRVDGRPLAVTMRTPGDDELLAAGFLHGEGLIDRWPRVGPTADLAVNAVEVAGPLLRDPGSRSFYTTSSCGVCGKGAIEQVAVDAPPLPLDADLEPLPRTLLAALPERLVQPEFARTGGLHATGLFGWDGELLCVREDVGRHNAFDKVVGWALERGELPLRQRLLCVSGRLSFELVQKAVLARAPVLVGVGAPTSLAVELARDRELTLCGFARGGRVNVYSGEQRVA</sequence>
<reference evidence="5" key="1">
    <citation type="submission" date="2023-07" db="EMBL/GenBank/DDBJ databases">
        <title>Conexibacter stalactiti sp. nov., isolated from stalactites in a lava cave and emended description of the genus Conexibacter.</title>
        <authorList>
            <person name="Lee S.D."/>
        </authorList>
    </citation>
    <scope>NUCLEOTIDE SEQUENCE [LARGE SCALE GENOMIC DNA]</scope>
    <source>
        <strain evidence="5">KCTC 39840</strain>
    </source>
</reference>
<proteinExistence type="inferred from homology"/>
<comment type="function">
    <text evidence="3">Required for formate dehydrogenase (FDH) activity. Acts as a sulfur carrier protein that transfers sulfur from IscS to the molybdenum cofactor prior to its insertion into FDH.</text>
</comment>
<dbReference type="Gene3D" id="3.10.20.10">
    <property type="match status" value="1"/>
</dbReference>
<organism evidence="4 5">
    <name type="scientific">Conexibacter stalactiti</name>
    <dbReference type="NCBI Taxonomy" id="1940611"/>
    <lineage>
        <taxon>Bacteria</taxon>
        <taxon>Bacillati</taxon>
        <taxon>Actinomycetota</taxon>
        <taxon>Thermoleophilia</taxon>
        <taxon>Solirubrobacterales</taxon>
        <taxon>Conexibacteraceae</taxon>
        <taxon>Conexibacter</taxon>
    </lineage>
</organism>
<evidence type="ECO:0000313" key="4">
    <source>
        <dbReference type="EMBL" id="MDW5593539.1"/>
    </source>
</evidence>
<dbReference type="EMBL" id="JAWSTH010000006">
    <property type="protein sequence ID" value="MDW5593539.1"/>
    <property type="molecule type" value="Genomic_DNA"/>
</dbReference>
<dbReference type="PANTHER" id="PTHR30592">
    <property type="entry name" value="FORMATE DEHYDROGENASE"/>
    <property type="match status" value="1"/>
</dbReference>
<gene>
    <name evidence="3 4" type="primary">fdhD</name>
    <name evidence="4" type="ORF">R7226_04280</name>
</gene>
<dbReference type="PIRSF" id="PIRSF015626">
    <property type="entry name" value="FdhD"/>
    <property type="match status" value="1"/>
</dbReference>
<comment type="subcellular location">
    <subcellularLocation>
        <location evidence="3">Cytoplasm</location>
    </subcellularLocation>
</comment>
<feature type="binding site" evidence="3">
    <location>
        <begin position="244"/>
        <end position="249"/>
    </location>
    <ligand>
        <name>Mo-bis(molybdopterin guanine dinucleotide)</name>
        <dbReference type="ChEBI" id="CHEBI:60539"/>
    </ligand>
</feature>
<keyword evidence="5" id="KW-1185">Reference proteome</keyword>
<dbReference type="SUPFAM" id="SSF53927">
    <property type="entry name" value="Cytidine deaminase-like"/>
    <property type="match status" value="1"/>
</dbReference>
<dbReference type="Proteomes" id="UP001284601">
    <property type="component" value="Unassembled WGS sequence"/>
</dbReference>
<evidence type="ECO:0000256" key="1">
    <source>
        <dbReference type="ARBA" id="ARBA00022490"/>
    </source>
</evidence>
<evidence type="ECO:0000256" key="3">
    <source>
        <dbReference type="HAMAP-Rule" id="MF_00187"/>
    </source>
</evidence>
<dbReference type="InterPro" id="IPR016193">
    <property type="entry name" value="Cytidine_deaminase-like"/>
</dbReference>
<feature type="active site" description="Cysteine persulfide intermediate" evidence="3">
    <location>
        <position position="103"/>
    </location>
</feature>